<dbReference type="EMBL" id="GBRH01167449">
    <property type="protein sequence ID" value="JAE30447.1"/>
    <property type="molecule type" value="Transcribed_RNA"/>
</dbReference>
<proteinExistence type="predicted"/>
<dbReference type="AlphaFoldDB" id="A0A0A9H0Z8"/>
<evidence type="ECO:0000313" key="1">
    <source>
        <dbReference type="EMBL" id="JAE30447.1"/>
    </source>
</evidence>
<accession>A0A0A9H0Z8</accession>
<protein>
    <submittedName>
        <fullName evidence="1">Uncharacterized protein</fullName>
    </submittedName>
</protein>
<reference evidence="1" key="2">
    <citation type="journal article" date="2015" name="Data Brief">
        <title>Shoot transcriptome of the giant reed, Arundo donax.</title>
        <authorList>
            <person name="Barrero R.A."/>
            <person name="Guerrero F.D."/>
            <person name="Moolhuijzen P."/>
            <person name="Goolsby J.A."/>
            <person name="Tidwell J."/>
            <person name="Bellgard S.E."/>
            <person name="Bellgard M.I."/>
        </authorList>
    </citation>
    <scope>NUCLEOTIDE SEQUENCE</scope>
    <source>
        <tissue evidence="1">Shoot tissue taken approximately 20 cm above the soil surface</tissue>
    </source>
</reference>
<organism evidence="1">
    <name type="scientific">Arundo donax</name>
    <name type="common">Giant reed</name>
    <name type="synonym">Donax arundinaceus</name>
    <dbReference type="NCBI Taxonomy" id="35708"/>
    <lineage>
        <taxon>Eukaryota</taxon>
        <taxon>Viridiplantae</taxon>
        <taxon>Streptophyta</taxon>
        <taxon>Embryophyta</taxon>
        <taxon>Tracheophyta</taxon>
        <taxon>Spermatophyta</taxon>
        <taxon>Magnoliopsida</taxon>
        <taxon>Liliopsida</taxon>
        <taxon>Poales</taxon>
        <taxon>Poaceae</taxon>
        <taxon>PACMAD clade</taxon>
        <taxon>Arundinoideae</taxon>
        <taxon>Arundineae</taxon>
        <taxon>Arundo</taxon>
    </lineage>
</organism>
<sequence length="23" mass="2651">MCSTTSENVLRFLSLQYILVGYL</sequence>
<name>A0A0A9H0Z8_ARUDO</name>
<reference evidence="1" key="1">
    <citation type="submission" date="2014-09" db="EMBL/GenBank/DDBJ databases">
        <authorList>
            <person name="Magalhaes I.L.F."/>
            <person name="Oliveira U."/>
            <person name="Santos F.R."/>
            <person name="Vidigal T.H.D.A."/>
            <person name="Brescovit A.D."/>
            <person name="Santos A.J."/>
        </authorList>
    </citation>
    <scope>NUCLEOTIDE SEQUENCE</scope>
    <source>
        <tissue evidence="1">Shoot tissue taken approximately 20 cm above the soil surface</tissue>
    </source>
</reference>